<evidence type="ECO:0000256" key="9">
    <source>
        <dbReference type="RuleBase" id="RU000488"/>
    </source>
</evidence>
<name>A0AAV9IWD0_CYACA</name>
<evidence type="ECO:0000313" key="11">
    <source>
        <dbReference type="Proteomes" id="UP001301350"/>
    </source>
</evidence>
<dbReference type="PANTHER" id="PTHR45758">
    <property type="entry name" value="MITOFERRIN-1-RELATED"/>
    <property type="match status" value="1"/>
</dbReference>
<evidence type="ECO:0000256" key="7">
    <source>
        <dbReference type="ARBA" id="ARBA00023136"/>
    </source>
</evidence>
<keyword evidence="7 8" id="KW-0472">Membrane</keyword>
<dbReference type="PROSITE" id="PS50920">
    <property type="entry name" value="SOLCAR"/>
    <property type="match status" value="3"/>
</dbReference>
<dbReference type="InterPro" id="IPR023395">
    <property type="entry name" value="MCP_dom_sf"/>
</dbReference>
<evidence type="ECO:0008006" key="12">
    <source>
        <dbReference type="Google" id="ProtNLM"/>
    </source>
</evidence>
<dbReference type="Proteomes" id="UP001301350">
    <property type="component" value="Unassembled WGS sequence"/>
</dbReference>
<proteinExistence type="inferred from homology"/>
<accession>A0AAV9IWD0</accession>
<dbReference type="InterPro" id="IPR018108">
    <property type="entry name" value="MCP_transmembrane"/>
</dbReference>
<comment type="caution">
    <text evidence="10">The sequence shown here is derived from an EMBL/GenBank/DDBJ whole genome shotgun (WGS) entry which is preliminary data.</text>
</comment>
<evidence type="ECO:0000256" key="1">
    <source>
        <dbReference type="ARBA" id="ARBA00004225"/>
    </source>
</evidence>
<reference evidence="10 11" key="1">
    <citation type="submission" date="2022-07" db="EMBL/GenBank/DDBJ databases">
        <title>Genome-wide signatures of adaptation to extreme environments.</title>
        <authorList>
            <person name="Cho C.H."/>
            <person name="Yoon H.S."/>
        </authorList>
    </citation>
    <scope>NUCLEOTIDE SEQUENCE [LARGE SCALE GENOMIC DNA]</scope>
    <source>
        <strain evidence="10 11">DBV 063 E5</strain>
    </source>
</reference>
<feature type="repeat" description="Solcar" evidence="8">
    <location>
        <begin position="1"/>
        <end position="79"/>
    </location>
</feature>
<evidence type="ECO:0000256" key="3">
    <source>
        <dbReference type="ARBA" id="ARBA00022448"/>
    </source>
</evidence>
<sequence length="289" mass="31360">MVARLVVHPLDTIRARMMVSAEPTSWTGTWRAAFGEGGSLARTVHLGVRSLYRGFSVSALVQAPAVATYLSVYEKSKEALGRQALIGNGAVNHGASGLLAEAASAVFWTPMEVVKQRAQVAATQVSIRELAVQVRQAEGLAAFYRGYWITLGVFGPYAMLYFMCYERCKTAWMGALGVPVVEQLPVWSVLLSAASSGAMAAGLTTPLDVVKTRLQTSVASAGTSRPSATRLAVELWRAHGLQALFRGWSARVIWIAPNTAITMTAFEVLKSRLLQWDASWQYAAYESRE</sequence>
<keyword evidence="11" id="KW-1185">Reference proteome</keyword>
<protein>
    <recommendedName>
        <fullName evidence="12">Mitochondrial carrier protein</fullName>
    </recommendedName>
</protein>
<dbReference type="GO" id="GO:0005381">
    <property type="term" value="F:iron ion transmembrane transporter activity"/>
    <property type="evidence" value="ECO:0007669"/>
    <property type="project" value="UniProtKB-ARBA"/>
</dbReference>
<organism evidence="10 11">
    <name type="scientific">Cyanidium caldarium</name>
    <name type="common">Red alga</name>
    <dbReference type="NCBI Taxonomy" id="2771"/>
    <lineage>
        <taxon>Eukaryota</taxon>
        <taxon>Rhodophyta</taxon>
        <taxon>Bangiophyceae</taxon>
        <taxon>Cyanidiales</taxon>
        <taxon>Cyanidiaceae</taxon>
        <taxon>Cyanidium</taxon>
    </lineage>
</organism>
<keyword evidence="6" id="KW-0496">Mitochondrion</keyword>
<feature type="repeat" description="Solcar" evidence="8">
    <location>
        <begin position="188"/>
        <end position="272"/>
    </location>
</feature>
<dbReference type="EMBL" id="JANCYW010000009">
    <property type="protein sequence ID" value="KAK4536642.1"/>
    <property type="molecule type" value="Genomic_DNA"/>
</dbReference>
<comment type="subcellular location">
    <subcellularLocation>
        <location evidence="1">Mitochondrion membrane</location>
        <topology evidence="1">Multi-pass membrane protein</topology>
    </subcellularLocation>
</comment>
<dbReference type="SUPFAM" id="SSF103506">
    <property type="entry name" value="Mitochondrial carrier"/>
    <property type="match status" value="1"/>
</dbReference>
<dbReference type="AlphaFoldDB" id="A0AAV9IWD0"/>
<evidence type="ECO:0000256" key="5">
    <source>
        <dbReference type="ARBA" id="ARBA00022989"/>
    </source>
</evidence>
<keyword evidence="5" id="KW-1133">Transmembrane helix</keyword>
<dbReference type="Gene3D" id="1.50.40.10">
    <property type="entry name" value="Mitochondrial carrier domain"/>
    <property type="match status" value="2"/>
</dbReference>
<evidence type="ECO:0000313" key="10">
    <source>
        <dbReference type="EMBL" id="KAK4536642.1"/>
    </source>
</evidence>
<gene>
    <name evidence="10" type="ORF">CDCA_CDCA09G2667</name>
</gene>
<evidence type="ECO:0000256" key="2">
    <source>
        <dbReference type="ARBA" id="ARBA00006375"/>
    </source>
</evidence>
<comment type="similarity">
    <text evidence="2 9">Belongs to the mitochondrial carrier (TC 2.A.29) family.</text>
</comment>
<keyword evidence="3 9" id="KW-0813">Transport</keyword>
<dbReference type="Pfam" id="PF00153">
    <property type="entry name" value="Mito_carr"/>
    <property type="match status" value="3"/>
</dbReference>
<evidence type="ECO:0000256" key="4">
    <source>
        <dbReference type="ARBA" id="ARBA00022692"/>
    </source>
</evidence>
<keyword evidence="4 8" id="KW-0812">Transmembrane</keyword>
<dbReference type="GO" id="GO:0031966">
    <property type="term" value="C:mitochondrial membrane"/>
    <property type="evidence" value="ECO:0007669"/>
    <property type="project" value="UniProtKB-SubCell"/>
</dbReference>
<evidence type="ECO:0000256" key="6">
    <source>
        <dbReference type="ARBA" id="ARBA00023128"/>
    </source>
</evidence>
<feature type="repeat" description="Solcar" evidence="8">
    <location>
        <begin position="88"/>
        <end position="171"/>
    </location>
</feature>
<dbReference type="PANTHER" id="PTHR45758:SF3">
    <property type="entry name" value="MITOCHONDRIAL SUBSTRATE CARRIER FAMILY PROTEIN E"/>
    <property type="match status" value="1"/>
</dbReference>
<evidence type="ECO:0000256" key="8">
    <source>
        <dbReference type="PROSITE-ProRule" id="PRU00282"/>
    </source>
</evidence>